<dbReference type="PANTHER" id="PTHR47188:SF1">
    <property type="entry name" value="PROTEIN TAR1"/>
    <property type="match status" value="1"/>
</dbReference>
<feature type="region of interest" description="Disordered" evidence="1">
    <location>
        <begin position="100"/>
        <end position="123"/>
    </location>
</feature>
<accession>A0AAN9FI11</accession>
<name>A0AAN9FI11_CROPI</name>
<evidence type="ECO:0000313" key="2">
    <source>
        <dbReference type="EMBL" id="KAK7273523.1"/>
    </source>
</evidence>
<dbReference type="AlphaFoldDB" id="A0AAN9FI11"/>
<dbReference type="EMBL" id="JAYWIO010000003">
    <property type="protein sequence ID" value="KAK7273523.1"/>
    <property type="molecule type" value="Genomic_DNA"/>
</dbReference>
<dbReference type="GO" id="GO:0043457">
    <property type="term" value="P:regulation of cellular respiration"/>
    <property type="evidence" value="ECO:0007669"/>
    <property type="project" value="InterPro"/>
</dbReference>
<feature type="compositionally biased region" description="Polar residues" evidence="1">
    <location>
        <begin position="100"/>
        <end position="116"/>
    </location>
</feature>
<sequence>MRSKTRWFTGFCNLHQVSHLATFFIDAGAEISVAESLSDTRVASSPARAKSLSRRVFVIQKKETDRTRSGASRHEGDRGSPTETLLRILLPLNDKVRWTSHNVADSEPQTSPQSEHFTGPFNR</sequence>
<dbReference type="Proteomes" id="UP001372338">
    <property type="component" value="Unassembled WGS sequence"/>
</dbReference>
<keyword evidence="3" id="KW-1185">Reference proteome</keyword>
<feature type="region of interest" description="Disordered" evidence="1">
    <location>
        <begin position="61"/>
        <end position="84"/>
    </location>
</feature>
<dbReference type="PANTHER" id="PTHR47188">
    <property type="entry name" value="PROTEIN TAR1"/>
    <property type="match status" value="1"/>
</dbReference>
<evidence type="ECO:0000256" key="1">
    <source>
        <dbReference type="SAM" id="MobiDB-lite"/>
    </source>
</evidence>
<proteinExistence type="predicted"/>
<reference evidence="2 3" key="1">
    <citation type="submission" date="2024-01" db="EMBL/GenBank/DDBJ databases">
        <title>The genomes of 5 underutilized Papilionoideae crops provide insights into root nodulation and disease resistanc.</title>
        <authorList>
            <person name="Yuan L."/>
        </authorList>
    </citation>
    <scope>NUCLEOTIDE SEQUENCE [LARGE SCALE GENOMIC DNA]</scope>
    <source>
        <strain evidence="2">ZHUSHIDOU_FW_LH</strain>
        <tissue evidence="2">Leaf</tissue>
    </source>
</reference>
<protein>
    <submittedName>
        <fullName evidence="2">Uncharacterized protein</fullName>
    </submittedName>
</protein>
<feature type="compositionally biased region" description="Basic and acidic residues" evidence="1">
    <location>
        <begin position="61"/>
        <end position="80"/>
    </location>
</feature>
<organism evidence="2 3">
    <name type="scientific">Crotalaria pallida</name>
    <name type="common">Smooth rattlebox</name>
    <name type="synonym">Crotalaria striata</name>
    <dbReference type="NCBI Taxonomy" id="3830"/>
    <lineage>
        <taxon>Eukaryota</taxon>
        <taxon>Viridiplantae</taxon>
        <taxon>Streptophyta</taxon>
        <taxon>Embryophyta</taxon>
        <taxon>Tracheophyta</taxon>
        <taxon>Spermatophyta</taxon>
        <taxon>Magnoliopsida</taxon>
        <taxon>eudicotyledons</taxon>
        <taxon>Gunneridae</taxon>
        <taxon>Pentapetalae</taxon>
        <taxon>rosids</taxon>
        <taxon>fabids</taxon>
        <taxon>Fabales</taxon>
        <taxon>Fabaceae</taxon>
        <taxon>Papilionoideae</taxon>
        <taxon>50 kb inversion clade</taxon>
        <taxon>genistoids sensu lato</taxon>
        <taxon>core genistoids</taxon>
        <taxon>Crotalarieae</taxon>
        <taxon>Crotalaria</taxon>
    </lineage>
</organism>
<comment type="caution">
    <text evidence="2">The sequence shown here is derived from an EMBL/GenBank/DDBJ whole genome shotgun (WGS) entry which is preliminary data.</text>
</comment>
<gene>
    <name evidence="2" type="ORF">RIF29_14577</name>
</gene>
<dbReference type="InterPro" id="IPR044792">
    <property type="entry name" value="TAR1"/>
</dbReference>
<evidence type="ECO:0000313" key="3">
    <source>
        <dbReference type="Proteomes" id="UP001372338"/>
    </source>
</evidence>